<dbReference type="InterPro" id="IPR000064">
    <property type="entry name" value="NLP_P60_dom"/>
</dbReference>
<keyword evidence="3" id="KW-0378">Hydrolase</keyword>
<dbReference type="Pfam" id="PF00877">
    <property type="entry name" value="NLPC_P60"/>
    <property type="match status" value="1"/>
</dbReference>
<dbReference type="GO" id="GO:0008234">
    <property type="term" value="F:cysteine-type peptidase activity"/>
    <property type="evidence" value="ECO:0007669"/>
    <property type="project" value="UniProtKB-KW"/>
</dbReference>
<evidence type="ECO:0000313" key="9">
    <source>
        <dbReference type="Proteomes" id="UP000317593"/>
    </source>
</evidence>
<accession>A0A521DXK4</accession>
<dbReference type="InterPro" id="IPR038765">
    <property type="entry name" value="Papain-like_cys_pep_sf"/>
</dbReference>
<reference evidence="8 9" key="1">
    <citation type="submission" date="2017-05" db="EMBL/GenBank/DDBJ databases">
        <authorList>
            <person name="Varghese N."/>
            <person name="Submissions S."/>
        </authorList>
    </citation>
    <scope>NUCLEOTIDE SEQUENCE [LARGE SCALE GENOMIC DNA]</scope>
    <source>
        <strain evidence="8 9">DSM 21194</strain>
    </source>
</reference>
<dbReference type="PROSITE" id="PS51257">
    <property type="entry name" value="PROKAR_LIPOPROTEIN"/>
    <property type="match status" value="1"/>
</dbReference>
<evidence type="ECO:0000256" key="2">
    <source>
        <dbReference type="ARBA" id="ARBA00022670"/>
    </source>
</evidence>
<proteinExistence type="inferred from homology"/>
<dbReference type="Gene3D" id="3.90.1720.10">
    <property type="entry name" value="endopeptidase domain like (from Nostoc punctiforme)"/>
    <property type="match status" value="1"/>
</dbReference>
<evidence type="ECO:0000256" key="3">
    <source>
        <dbReference type="ARBA" id="ARBA00022801"/>
    </source>
</evidence>
<dbReference type="InterPro" id="IPR003646">
    <property type="entry name" value="SH3-like_bac-type"/>
</dbReference>
<comment type="similarity">
    <text evidence="1">Belongs to the peptidase C40 family.</text>
</comment>
<keyword evidence="5" id="KW-0732">Signal</keyword>
<dbReference type="OrthoDB" id="9813368at2"/>
<dbReference type="PROSITE" id="PS51781">
    <property type="entry name" value="SH3B"/>
    <property type="match status" value="1"/>
</dbReference>
<dbReference type="PANTHER" id="PTHR47053">
    <property type="entry name" value="MUREIN DD-ENDOPEPTIDASE MEPH-RELATED"/>
    <property type="match status" value="1"/>
</dbReference>
<dbReference type="Proteomes" id="UP000317593">
    <property type="component" value="Unassembled WGS sequence"/>
</dbReference>
<keyword evidence="4" id="KW-0788">Thiol protease</keyword>
<evidence type="ECO:0000256" key="5">
    <source>
        <dbReference type="SAM" id="SignalP"/>
    </source>
</evidence>
<feature type="chain" id="PRO_5021807394" evidence="5">
    <location>
        <begin position="20"/>
        <end position="398"/>
    </location>
</feature>
<dbReference type="InterPro" id="IPR041382">
    <property type="entry name" value="SH3_16"/>
</dbReference>
<feature type="signal peptide" evidence="5">
    <location>
        <begin position="1"/>
        <end position="19"/>
    </location>
</feature>
<dbReference type="SUPFAM" id="SSF54001">
    <property type="entry name" value="Cysteine proteinases"/>
    <property type="match status" value="1"/>
</dbReference>
<protein>
    <submittedName>
        <fullName evidence="8">SH3 domain-containing protein</fullName>
    </submittedName>
</protein>
<keyword evidence="2" id="KW-0645">Protease</keyword>
<dbReference type="Pfam" id="PF08239">
    <property type="entry name" value="SH3_3"/>
    <property type="match status" value="1"/>
</dbReference>
<feature type="domain" description="SH3b" evidence="6">
    <location>
        <begin position="101"/>
        <end position="164"/>
    </location>
</feature>
<dbReference type="GO" id="GO:0006508">
    <property type="term" value="P:proteolysis"/>
    <property type="evidence" value="ECO:0007669"/>
    <property type="project" value="UniProtKB-KW"/>
</dbReference>
<evidence type="ECO:0000259" key="6">
    <source>
        <dbReference type="PROSITE" id="PS51781"/>
    </source>
</evidence>
<dbReference type="InterPro" id="IPR051202">
    <property type="entry name" value="Peptidase_C40"/>
</dbReference>
<dbReference type="Gene3D" id="2.30.30.40">
    <property type="entry name" value="SH3 Domains"/>
    <property type="match status" value="2"/>
</dbReference>
<evidence type="ECO:0000313" key="8">
    <source>
        <dbReference type="EMBL" id="SMO76449.1"/>
    </source>
</evidence>
<evidence type="ECO:0000256" key="4">
    <source>
        <dbReference type="ARBA" id="ARBA00022807"/>
    </source>
</evidence>
<organism evidence="8 9">
    <name type="scientific">Fodinibius sediminis</name>
    <dbReference type="NCBI Taxonomy" id="1214077"/>
    <lineage>
        <taxon>Bacteria</taxon>
        <taxon>Pseudomonadati</taxon>
        <taxon>Balneolota</taxon>
        <taxon>Balneolia</taxon>
        <taxon>Balneolales</taxon>
        <taxon>Balneolaceae</taxon>
        <taxon>Fodinibius</taxon>
    </lineage>
</organism>
<gene>
    <name evidence="8" type="ORF">SAMN06265218_11246</name>
</gene>
<dbReference type="EMBL" id="FXTH01000012">
    <property type="protein sequence ID" value="SMO76449.1"/>
    <property type="molecule type" value="Genomic_DNA"/>
</dbReference>
<evidence type="ECO:0000259" key="7">
    <source>
        <dbReference type="PROSITE" id="PS51935"/>
    </source>
</evidence>
<feature type="domain" description="NlpC/P60" evidence="7">
    <location>
        <begin position="244"/>
        <end position="378"/>
    </location>
</feature>
<dbReference type="AlphaFoldDB" id="A0A521DXK4"/>
<name>A0A521DXK4_9BACT</name>
<dbReference type="Pfam" id="PF18348">
    <property type="entry name" value="SH3_16"/>
    <property type="match status" value="1"/>
</dbReference>
<dbReference type="PANTHER" id="PTHR47053:SF1">
    <property type="entry name" value="MUREIN DD-ENDOPEPTIDASE MEPH-RELATED"/>
    <property type="match status" value="1"/>
</dbReference>
<keyword evidence="9" id="KW-1185">Reference proteome</keyword>
<evidence type="ECO:0000256" key="1">
    <source>
        <dbReference type="ARBA" id="ARBA00007074"/>
    </source>
</evidence>
<dbReference type="PROSITE" id="PS51935">
    <property type="entry name" value="NLPC_P60"/>
    <property type="match status" value="1"/>
</dbReference>
<sequence>MGMKLIGSIWAAVVVTLVAACSPQQDPGIEQAISHTGDHFAPDRRVALFDIWAEQANGAWILKGETNNAKAKAALMDSLAAMGIPVTDSVRVLPAAELAGKTFAIVNNSVANIRSRPSHPSQLATQALLGMPLQILKKEGGWYLVKTPDDYISWVDGGGIAPMNQSEYEEWASAPKLIYLQTYGFSYQAPDVSSGKVTDLVAGSVLKMEGKAGSFYEVSYPDGRRGYVARQEANVFDQWQQELKTSQTSLLETSKTMMGAPYLWGGTSTKGMDCSGFTKTVYYMNGMIIPRDASQQVRAGTRVDDQKKFDQLQVGDLLFFGEPATNSRPQKVVHVGMWIGDSQFIHSSGRVHISSVDSTADNFDAYNLGRYLESRRYLGDRQGNIMPVGAMYALDGRN</sequence>